<protein>
    <submittedName>
        <fullName evidence="8">RDD family protein</fullName>
    </submittedName>
</protein>
<keyword evidence="4 6" id="KW-1133">Transmembrane helix</keyword>
<accession>A0ABR9V9E5</accession>
<evidence type="ECO:0000256" key="3">
    <source>
        <dbReference type="ARBA" id="ARBA00022692"/>
    </source>
</evidence>
<evidence type="ECO:0000313" key="8">
    <source>
        <dbReference type="EMBL" id="MBE9235109.1"/>
    </source>
</evidence>
<feature type="transmembrane region" description="Helical" evidence="6">
    <location>
        <begin position="40"/>
        <end position="57"/>
    </location>
</feature>
<evidence type="ECO:0000259" key="7">
    <source>
        <dbReference type="PROSITE" id="PS50106"/>
    </source>
</evidence>
<keyword evidence="9" id="KW-1185">Reference proteome</keyword>
<dbReference type="PANTHER" id="PTHR36115:SF6">
    <property type="entry name" value="PROLINE-RICH ANTIGEN HOMOLOG"/>
    <property type="match status" value="1"/>
</dbReference>
<dbReference type="SMART" id="SM00228">
    <property type="entry name" value="PDZ"/>
    <property type="match status" value="1"/>
</dbReference>
<dbReference type="Pfam" id="PF06271">
    <property type="entry name" value="RDD"/>
    <property type="match status" value="1"/>
</dbReference>
<evidence type="ECO:0000256" key="4">
    <source>
        <dbReference type="ARBA" id="ARBA00022989"/>
    </source>
</evidence>
<sequence length="428" mass="46564">MYTNKTASLIKRCAASQLDGFITFVLSAVITMVSNPPDENSLAITWLTLFILLGWIYSAGMESSSIQATFGKRISGIMVTDANGNKISFARASARYFSKRFFILPWILAFHFSNNAYSSLSVFLLLIGFALLIIGPLMAVFTPEKQALHDLIARSLVINGIGQSINFPWKFLILLITGAILAGKILVTLSTTPNNVGCSLRSNSNIFQEQLMETNAKINPNINGNWQLEFASGFTQIPVTAILSIHNASGIMLVRLPNQGGTQTIKQNVVLCSSNNTSLVLLGENPVDVNTEQPSSNYNPDNFRIDDVGVERKPVFSNYYLDGNNTWVPSTSQVKSKFSGYSSVAIEMIESQDGKVLITKVTSESNAEKAGLKPGDIISSVDSTSISSIQDVNTVVKSSTIDSTLKFEISRGDETLNIDVKPDCCVNP</sequence>
<evidence type="ECO:0000256" key="1">
    <source>
        <dbReference type="ARBA" id="ARBA00004651"/>
    </source>
</evidence>
<evidence type="ECO:0000313" key="9">
    <source>
        <dbReference type="Proteomes" id="UP000606776"/>
    </source>
</evidence>
<feature type="transmembrane region" description="Helical" evidence="6">
    <location>
        <begin position="12"/>
        <end position="34"/>
    </location>
</feature>
<keyword evidence="3 6" id="KW-0812">Transmembrane</keyword>
<proteinExistence type="predicted"/>
<keyword evidence="5 6" id="KW-0472">Membrane</keyword>
<dbReference type="InterPro" id="IPR036034">
    <property type="entry name" value="PDZ_sf"/>
</dbReference>
<dbReference type="PROSITE" id="PS50106">
    <property type="entry name" value="PDZ"/>
    <property type="match status" value="1"/>
</dbReference>
<gene>
    <name evidence="8" type="ORF">IQ227_03390</name>
</gene>
<comment type="caution">
    <text evidence="8">The sequence shown here is derived from an EMBL/GenBank/DDBJ whole genome shotgun (WGS) entry which is preliminary data.</text>
</comment>
<name>A0ABR9V9E5_9CYAN</name>
<organism evidence="8 9">
    <name type="scientific">Sphaerospermopsis aphanizomenoides LEGE 00250</name>
    <dbReference type="NCBI Taxonomy" id="2777972"/>
    <lineage>
        <taxon>Bacteria</taxon>
        <taxon>Bacillati</taxon>
        <taxon>Cyanobacteriota</taxon>
        <taxon>Cyanophyceae</taxon>
        <taxon>Nostocales</taxon>
        <taxon>Aphanizomenonaceae</taxon>
        <taxon>Sphaerospermopsis</taxon>
        <taxon>Sphaerospermopsis aphanizomenoides</taxon>
    </lineage>
</organism>
<evidence type="ECO:0000256" key="6">
    <source>
        <dbReference type="SAM" id="Phobius"/>
    </source>
</evidence>
<dbReference type="EMBL" id="JADEWB010000010">
    <property type="protein sequence ID" value="MBE9235109.1"/>
    <property type="molecule type" value="Genomic_DNA"/>
</dbReference>
<feature type="transmembrane region" description="Helical" evidence="6">
    <location>
        <begin position="171"/>
        <end position="189"/>
    </location>
</feature>
<dbReference type="InterPro" id="IPR001478">
    <property type="entry name" value="PDZ"/>
</dbReference>
<reference evidence="8 9" key="1">
    <citation type="submission" date="2020-10" db="EMBL/GenBank/DDBJ databases">
        <authorList>
            <person name="Castelo-Branco R."/>
            <person name="Eusebio N."/>
            <person name="Adriana R."/>
            <person name="Vieira A."/>
            <person name="Brugerolle De Fraissinette N."/>
            <person name="Rezende De Castro R."/>
            <person name="Schneider M.P."/>
            <person name="Vasconcelos V."/>
            <person name="Leao P.N."/>
        </authorList>
    </citation>
    <scope>NUCLEOTIDE SEQUENCE [LARGE SCALE GENOMIC DNA]</scope>
    <source>
        <strain evidence="8 9">LEGE 00250</strain>
    </source>
</reference>
<dbReference type="Pfam" id="PF13180">
    <property type="entry name" value="PDZ_2"/>
    <property type="match status" value="1"/>
</dbReference>
<feature type="transmembrane region" description="Helical" evidence="6">
    <location>
        <begin position="123"/>
        <end position="141"/>
    </location>
</feature>
<evidence type="ECO:0000256" key="5">
    <source>
        <dbReference type="ARBA" id="ARBA00023136"/>
    </source>
</evidence>
<dbReference type="SUPFAM" id="SSF50156">
    <property type="entry name" value="PDZ domain-like"/>
    <property type="match status" value="1"/>
</dbReference>
<dbReference type="Proteomes" id="UP000606776">
    <property type="component" value="Unassembled WGS sequence"/>
</dbReference>
<dbReference type="InterPro" id="IPR051791">
    <property type="entry name" value="Pra-immunoreactive"/>
</dbReference>
<comment type="subcellular location">
    <subcellularLocation>
        <location evidence="1">Cell membrane</location>
        <topology evidence="1">Multi-pass membrane protein</topology>
    </subcellularLocation>
</comment>
<dbReference type="InterPro" id="IPR010432">
    <property type="entry name" value="RDD"/>
</dbReference>
<dbReference type="PANTHER" id="PTHR36115">
    <property type="entry name" value="PROLINE-RICH ANTIGEN HOMOLOG-RELATED"/>
    <property type="match status" value="1"/>
</dbReference>
<dbReference type="RefSeq" id="WP_193941794.1">
    <property type="nucleotide sequence ID" value="NZ_JADEWB010000010.1"/>
</dbReference>
<dbReference type="Gene3D" id="2.30.42.10">
    <property type="match status" value="1"/>
</dbReference>
<keyword evidence="2" id="KW-1003">Cell membrane</keyword>
<feature type="domain" description="PDZ" evidence="7">
    <location>
        <begin position="331"/>
        <end position="413"/>
    </location>
</feature>
<evidence type="ECO:0000256" key="2">
    <source>
        <dbReference type="ARBA" id="ARBA00022475"/>
    </source>
</evidence>